<gene>
    <name evidence="1" type="ORF">AVDCRST_MAG35-2082</name>
</gene>
<name>A0A6J4PU86_9ACTN</name>
<organism evidence="1">
    <name type="scientific">uncultured Quadrisphaera sp</name>
    <dbReference type="NCBI Taxonomy" id="904978"/>
    <lineage>
        <taxon>Bacteria</taxon>
        <taxon>Bacillati</taxon>
        <taxon>Actinomycetota</taxon>
        <taxon>Actinomycetes</taxon>
        <taxon>Kineosporiales</taxon>
        <taxon>Kineosporiaceae</taxon>
        <taxon>Quadrisphaera</taxon>
        <taxon>environmental samples</taxon>
    </lineage>
</organism>
<dbReference type="AlphaFoldDB" id="A0A6J4PU86"/>
<protein>
    <recommendedName>
        <fullName evidence="2">Peptide chain release factor 1</fullName>
    </recommendedName>
</protein>
<dbReference type="Gene3D" id="3.30.420.60">
    <property type="entry name" value="eRF1 domain 2"/>
    <property type="match status" value="1"/>
</dbReference>
<sequence length="320" mass="33162">MDVTSLTDVLGSDAPSTTVTIDATNADEAGAHEREVRWQDLRRSLEQDGAPAEDLAALDAVVGAPTGAAGPATRFLAARGGQVLLDRVLHEGTRDGVGRASTGPVVDVVPLLRYEQRHAPVVVVRADRGGADIEVVTAAGGPATDSTSVDGSTLHLHKVGLGGWAAPQFQRHSENTWATNAAEAATEVQRLAREAGAAAVVVAGDVHARRLLVSQLHLPEAVAVAEVEGDARADGASQVAVESSVAVGLDERAARTEDEAVSRWRAVHDDPATASRSTDSLDATVAAVRQGQVEELLLVPAALRERTLRIGPAPTDVATT</sequence>
<reference evidence="1" key="1">
    <citation type="submission" date="2020-02" db="EMBL/GenBank/DDBJ databases">
        <authorList>
            <person name="Meier V. D."/>
        </authorList>
    </citation>
    <scope>NUCLEOTIDE SEQUENCE</scope>
    <source>
        <strain evidence="1">AVDCRST_MAG35</strain>
    </source>
</reference>
<dbReference type="Pfam" id="PF18844">
    <property type="entry name" value="baeRF_family2"/>
    <property type="match status" value="1"/>
</dbReference>
<dbReference type="EMBL" id="CADCUY010000444">
    <property type="protein sequence ID" value="CAA9422447.1"/>
    <property type="molecule type" value="Genomic_DNA"/>
</dbReference>
<dbReference type="InterPro" id="IPR042226">
    <property type="entry name" value="eFR1_2_sf"/>
</dbReference>
<feature type="non-terminal residue" evidence="1">
    <location>
        <position position="320"/>
    </location>
</feature>
<accession>A0A6J4PU86</accession>
<evidence type="ECO:0000313" key="1">
    <source>
        <dbReference type="EMBL" id="CAA9422447.1"/>
    </source>
</evidence>
<evidence type="ECO:0008006" key="2">
    <source>
        <dbReference type="Google" id="ProtNLM"/>
    </source>
</evidence>
<proteinExistence type="predicted"/>
<dbReference type="InterPro" id="IPR040701">
    <property type="entry name" value="Bact_RF_family2"/>
</dbReference>